<dbReference type="OrthoDB" id="4639204at2"/>
<organism evidence="4 5">
    <name type="scientific">Mycolicibacterium doricum</name>
    <dbReference type="NCBI Taxonomy" id="126673"/>
    <lineage>
        <taxon>Bacteria</taxon>
        <taxon>Bacillati</taxon>
        <taxon>Actinomycetota</taxon>
        <taxon>Actinomycetes</taxon>
        <taxon>Mycobacteriales</taxon>
        <taxon>Mycobacteriaceae</taxon>
        <taxon>Mycolicibacterium</taxon>
    </lineage>
</organism>
<proteinExistence type="predicted"/>
<sequence length="130" mass="13572">MLTPKMRARWVRGALVGGCSAVVTVGAHAAGEGMPHGPSLIVAGLMCAIVWAVLAGATMIAAHLAAAVLLGVAITAVEHLYIVCVSLLCWLRMFDTMRQPASARLQRVVTRVHLVASVLRSPGLGMRAPP</sequence>
<feature type="transmembrane region" description="Helical" evidence="1">
    <location>
        <begin position="68"/>
        <end position="93"/>
    </location>
</feature>
<protein>
    <submittedName>
        <fullName evidence="4">Uncharacterized protein</fullName>
    </submittedName>
</protein>
<gene>
    <name evidence="4" type="ORF">AWC01_13620</name>
    <name evidence="3" type="ORF">MDOR_33950</name>
</gene>
<name>A0A1X1T3C1_9MYCO</name>
<evidence type="ECO:0000313" key="5">
    <source>
        <dbReference type="Proteomes" id="UP000193564"/>
    </source>
</evidence>
<keyword evidence="2" id="KW-0732">Signal</keyword>
<dbReference type="EMBL" id="AP022605">
    <property type="protein sequence ID" value="BBZ09226.1"/>
    <property type="molecule type" value="Genomic_DNA"/>
</dbReference>
<keyword evidence="1" id="KW-0812">Transmembrane</keyword>
<dbReference type="KEGG" id="mdr:MDOR_33950"/>
<evidence type="ECO:0000313" key="4">
    <source>
        <dbReference type="EMBL" id="ORV38888.1"/>
    </source>
</evidence>
<keyword evidence="1" id="KW-0472">Membrane</keyword>
<evidence type="ECO:0000256" key="2">
    <source>
        <dbReference type="SAM" id="SignalP"/>
    </source>
</evidence>
<dbReference type="Proteomes" id="UP000467201">
    <property type="component" value="Chromosome"/>
</dbReference>
<dbReference type="RefSeq" id="WP_085191862.1">
    <property type="nucleotide sequence ID" value="NZ_AP022605.1"/>
</dbReference>
<evidence type="ECO:0000313" key="3">
    <source>
        <dbReference type="EMBL" id="BBZ09226.1"/>
    </source>
</evidence>
<dbReference type="EMBL" id="LQOS01000038">
    <property type="protein sequence ID" value="ORV38888.1"/>
    <property type="molecule type" value="Genomic_DNA"/>
</dbReference>
<reference evidence="3" key="3">
    <citation type="submission" date="2020-02" db="EMBL/GenBank/DDBJ databases">
        <authorList>
            <person name="Matsumoto Y."/>
            <person name="Motooka D."/>
            <person name="Nakamura S."/>
        </authorList>
    </citation>
    <scope>NUCLEOTIDE SEQUENCE</scope>
    <source>
        <strain evidence="3">JCM 12405</strain>
    </source>
</reference>
<feature type="chain" id="PRO_5036028953" evidence="2">
    <location>
        <begin position="30"/>
        <end position="130"/>
    </location>
</feature>
<feature type="signal peptide" evidence="2">
    <location>
        <begin position="1"/>
        <end position="29"/>
    </location>
</feature>
<dbReference type="AlphaFoldDB" id="A0A1X1T3C1"/>
<evidence type="ECO:0000256" key="1">
    <source>
        <dbReference type="SAM" id="Phobius"/>
    </source>
</evidence>
<accession>A0A1X1T3C1</accession>
<reference evidence="4 5" key="1">
    <citation type="submission" date="2016-01" db="EMBL/GenBank/DDBJ databases">
        <title>The new phylogeny of the genus Mycobacterium.</title>
        <authorList>
            <person name="Tarcisio F."/>
            <person name="Conor M."/>
            <person name="Antonella G."/>
            <person name="Elisabetta G."/>
            <person name="Giulia F.S."/>
            <person name="Sara T."/>
            <person name="Anna F."/>
            <person name="Clotilde B."/>
            <person name="Roberto B."/>
            <person name="Veronica D.S."/>
            <person name="Fabio R."/>
            <person name="Monica P."/>
            <person name="Olivier J."/>
            <person name="Enrico T."/>
            <person name="Nicola S."/>
        </authorList>
    </citation>
    <scope>NUCLEOTIDE SEQUENCE [LARGE SCALE GENOMIC DNA]</scope>
    <source>
        <strain evidence="4 5">DSM 44339</strain>
    </source>
</reference>
<feature type="transmembrane region" description="Helical" evidence="1">
    <location>
        <begin position="39"/>
        <end position="61"/>
    </location>
</feature>
<dbReference type="Proteomes" id="UP000193564">
    <property type="component" value="Unassembled WGS sequence"/>
</dbReference>
<evidence type="ECO:0000313" key="6">
    <source>
        <dbReference type="Proteomes" id="UP000467201"/>
    </source>
</evidence>
<reference evidence="3 6" key="2">
    <citation type="journal article" date="2019" name="Emerg. Microbes Infect.">
        <title>Comprehensive subspecies identification of 175 nontuberculous mycobacteria species based on 7547 genomic profiles.</title>
        <authorList>
            <person name="Matsumoto Y."/>
            <person name="Kinjo T."/>
            <person name="Motooka D."/>
            <person name="Nabeya D."/>
            <person name="Jung N."/>
            <person name="Uechi K."/>
            <person name="Horii T."/>
            <person name="Iida T."/>
            <person name="Fujita J."/>
            <person name="Nakamura S."/>
        </authorList>
    </citation>
    <scope>NUCLEOTIDE SEQUENCE [LARGE SCALE GENOMIC DNA]</scope>
    <source>
        <strain evidence="3 6">JCM 12405</strain>
    </source>
</reference>
<keyword evidence="5" id="KW-1185">Reference proteome</keyword>
<keyword evidence="1" id="KW-1133">Transmembrane helix</keyword>